<protein>
    <submittedName>
        <fullName evidence="2">DNA-binding response regulator</fullName>
    </submittedName>
</protein>
<dbReference type="InterPro" id="IPR000792">
    <property type="entry name" value="Tscrpt_reg_LuxR_C"/>
</dbReference>
<dbReference type="OrthoDB" id="7272316at2"/>
<dbReference type="Proteomes" id="UP000273786">
    <property type="component" value="Unassembled WGS sequence"/>
</dbReference>
<reference evidence="2 3" key="1">
    <citation type="submission" date="2018-11" db="EMBL/GenBank/DDBJ databases">
        <title>the genome of Mesorhizobium tamadayense DSM 28320.</title>
        <authorList>
            <person name="Gao J."/>
        </authorList>
    </citation>
    <scope>NUCLEOTIDE SEQUENCE [LARGE SCALE GENOMIC DNA]</scope>
    <source>
        <strain evidence="2 3">DSM 28320</strain>
    </source>
</reference>
<evidence type="ECO:0000313" key="2">
    <source>
        <dbReference type="EMBL" id="RRH87845.1"/>
    </source>
</evidence>
<dbReference type="PRINTS" id="PR00038">
    <property type="entry name" value="HTHLUXR"/>
</dbReference>
<sequence length="101" mass="11195">MCGFVPSTQSLQVLMQAVENQSWLRLFGRLDSAPRNFYSACDVGRQTRANLASITGTLTPLQRDVLRELRQGKANKVIALALDMHESTVKVHVRIVSQGVV</sequence>
<dbReference type="SMART" id="SM00421">
    <property type="entry name" value="HTH_LUXR"/>
    <property type="match status" value="1"/>
</dbReference>
<proteinExistence type="predicted"/>
<keyword evidence="3" id="KW-1185">Reference proteome</keyword>
<organism evidence="2 3">
    <name type="scientific">Mesorhizobium tamadayense</name>
    <dbReference type="NCBI Taxonomy" id="425306"/>
    <lineage>
        <taxon>Bacteria</taxon>
        <taxon>Pseudomonadati</taxon>
        <taxon>Pseudomonadota</taxon>
        <taxon>Alphaproteobacteria</taxon>
        <taxon>Hyphomicrobiales</taxon>
        <taxon>Phyllobacteriaceae</taxon>
        <taxon>Mesorhizobium</taxon>
    </lineage>
</organism>
<dbReference type="GO" id="GO:0003677">
    <property type="term" value="F:DNA binding"/>
    <property type="evidence" value="ECO:0007669"/>
    <property type="project" value="UniProtKB-KW"/>
</dbReference>
<dbReference type="InterPro" id="IPR036388">
    <property type="entry name" value="WH-like_DNA-bd_sf"/>
</dbReference>
<evidence type="ECO:0000259" key="1">
    <source>
        <dbReference type="SMART" id="SM00421"/>
    </source>
</evidence>
<name>A0A3P3ENC4_9HYPH</name>
<dbReference type="InterPro" id="IPR016032">
    <property type="entry name" value="Sig_transdc_resp-reg_C-effctor"/>
</dbReference>
<feature type="domain" description="HTH luxR-type" evidence="1">
    <location>
        <begin position="55"/>
        <end position="99"/>
    </location>
</feature>
<dbReference type="Pfam" id="PF00196">
    <property type="entry name" value="GerE"/>
    <property type="match status" value="1"/>
</dbReference>
<dbReference type="EMBL" id="RQXT01000095">
    <property type="protein sequence ID" value="RRH87845.1"/>
    <property type="molecule type" value="Genomic_DNA"/>
</dbReference>
<accession>A0A3P3ENC4</accession>
<dbReference type="Gene3D" id="1.10.10.10">
    <property type="entry name" value="Winged helix-like DNA-binding domain superfamily/Winged helix DNA-binding domain"/>
    <property type="match status" value="1"/>
</dbReference>
<comment type="caution">
    <text evidence="2">The sequence shown here is derived from an EMBL/GenBank/DDBJ whole genome shotgun (WGS) entry which is preliminary data.</text>
</comment>
<evidence type="ECO:0000313" key="3">
    <source>
        <dbReference type="Proteomes" id="UP000273786"/>
    </source>
</evidence>
<dbReference type="AlphaFoldDB" id="A0A3P3ENC4"/>
<gene>
    <name evidence="2" type="ORF">EH240_35760</name>
</gene>
<dbReference type="GO" id="GO:0006355">
    <property type="term" value="P:regulation of DNA-templated transcription"/>
    <property type="evidence" value="ECO:0007669"/>
    <property type="project" value="InterPro"/>
</dbReference>
<dbReference type="SUPFAM" id="SSF46894">
    <property type="entry name" value="C-terminal effector domain of the bipartite response regulators"/>
    <property type="match status" value="1"/>
</dbReference>
<keyword evidence="2" id="KW-0238">DNA-binding</keyword>